<dbReference type="Pfam" id="PF12796">
    <property type="entry name" value="Ank_2"/>
    <property type="match status" value="1"/>
</dbReference>
<dbReference type="SMART" id="SM00248">
    <property type="entry name" value="ANK"/>
    <property type="match status" value="2"/>
</dbReference>
<feature type="repeat" description="ANK" evidence="3">
    <location>
        <begin position="60"/>
        <end position="92"/>
    </location>
</feature>
<sequence length="127" mass="13205">MSALANAADKMTLSDKDLEEQTSACVRACFRQRFRGDVEALNAVLAATPDAARGADASFNDSTPLHVAVGEGELDCARALLAAGADPNARDCEGRTPLHQIEYKCSADLAGAVLDAGGDPKATDRRG</sequence>
<dbReference type="SUPFAM" id="SSF48403">
    <property type="entry name" value="Ankyrin repeat"/>
    <property type="match status" value="1"/>
</dbReference>
<reference evidence="4 5" key="1">
    <citation type="submission" date="2024-03" db="EMBL/GenBank/DDBJ databases">
        <title>Aureococcus anophagefferens CCMP1851 and Kratosvirus quantuckense: Draft genome of a second virus-susceptible host strain in the model system.</title>
        <authorList>
            <person name="Chase E."/>
            <person name="Truchon A.R."/>
            <person name="Schepens W."/>
            <person name="Wilhelm S.W."/>
        </authorList>
    </citation>
    <scope>NUCLEOTIDE SEQUENCE [LARGE SCALE GENOMIC DNA]</scope>
    <source>
        <strain evidence="4 5">CCMP1851</strain>
    </source>
</reference>
<dbReference type="Gene3D" id="1.25.40.20">
    <property type="entry name" value="Ankyrin repeat-containing domain"/>
    <property type="match status" value="1"/>
</dbReference>
<dbReference type="PROSITE" id="PS50297">
    <property type="entry name" value="ANK_REP_REGION"/>
    <property type="match status" value="1"/>
</dbReference>
<feature type="repeat" description="ANK" evidence="3">
    <location>
        <begin position="93"/>
        <end position="125"/>
    </location>
</feature>
<keyword evidence="2 3" id="KW-0040">ANK repeat</keyword>
<name>A0ABR1FHE8_AURAN</name>
<evidence type="ECO:0000256" key="2">
    <source>
        <dbReference type="ARBA" id="ARBA00023043"/>
    </source>
</evidence>
<dbReference type="PANTHER" id="PTHR24189">
    <property type="entry name" value="MYOTROPHIN"/>
    <property type="match status" value="1"/>
</dbReference>
<evidence type="ECO:0000313" key="5">
    <source>
        <dbReference type="Proteomes" id="UP001363151"/>
    </source>
</evidence>
<keyword evidence="5" id="KW-1185">Reference proteome</keyword>
<dbReference type="Proteomes" id="UP001363151">
    <property type="component" value="Unassembled WGS sequence"/>
</dbReference>
<dbReference type="InterPro" id="IPR002110">
    <property type="entry name" value="Ankyrin_rpt"/>
</dbReference>
<evidence type="ECO:0000313" key="4">
    <source>
        <dbReference type="EMBL" id="KAK7230797.1"/>
    </source>
</evidence>
<evidence type="ECO:0008006" key="6">
    <source>
        <dbReference type="Google" id="ProtNLM"/>
    </source>
</evidence>
<proteinExistence type="predicted"/>
<comment type="caution">
    <text evidence="4">The sequence shown here is derived from an EMBL/GenBank/DDBJ whole genome shotgun (WGS) entry which is preliminary data.</text>
</comment>
<keyword evidence="1" id="KW-0677">Repeat</keyword>
<dbReference type="InterPro" id="IPR050745">
    <property type="entry name" value="Multifunctional_regulatory"/>
</dbReference>
<evidence type="ECO:0000256" key="1">
    <source>
        <dbReference type="ARBA" id="ARBA00022737"/>
    </source>
</evidence>
<gene>
    <name evidence="4" type="ORF">SO694_00075064</name>
</gene>
<dbReference type="InterPro" id="IPR036770">
    <property type="entry name" value="Ankyrin_rpt-contain_sf"/>
</dbReference>
<dbReference type="EMBL" id="JBBJCI010000423">
    <property type="protein sequence ID" value="KAK7230797.1"/>
    <property type="molecule type" value="Genomic_DNA"/>
</dbReference>
<dbReference type="PROSITE" id="PS50088">
    <property type="entry name" value="ANK_REPEAT"/>
    <property type="match status" value="2"/>
</dbReference>
<evidence type="ECO:0000256" key="3">
    <source>
        <dbReference type="PROSITE-ProRule" id="PRU00023"/>
    </source>
</evidence>
<organism evidence="4 5">
    <name type="scientific">Aureococcus anophagefferens</name>
    <name type="common">Harmful bloom alga</name>
    <dbReference type="NCBI Taxonomy" id="44056"/>
    <lineage>
        <taxon>Eukaryota</taxon>
        <taxon>Sar</taxon>
        <taxon>Stramenopiles</taxon>
        <taxon>Ochrophyta</taxon>
        <taxon>Pelagophyceae</taxon>
        <taxon>Pelagomonadales</taxon>
        <taxon>Pelagomonadaceae</taxon>
        <taxon>Aureococcus</taxon>
    </lineage>
</organism>
<accession>A0ABR1FHE8</accession>
<protein>
    <recommendedName>
        <fullName evidence="6">Ankyrin repeat protein</fullName>
    </recommendedName>
</protein>
<feature type="non-terminal residue" evidence="4">
    <location>
        <position position="127"/>
    </location>
</feature>